<reference evidence="2 3" key="1">
    <citation type="submission" date="2020-08" db="EMBL/GenBank/DDBJ databases">
        <title>Genomic Encyclopedia of Type Strains, Phase III (KMG-III): the genomes of soil and plant-associated and newly described type strains.</title>
        <authorList>
            <person name="Whitman W."/>
        </authorList>
    </citation>
    <scope>NUCLEOTIDE SEQUENCE [LARGE SCALE GENOMIC DNA]</scope>
    <source>
        <strain evidence="2 3">CECT 8305</strain>
    </source>
</reference>
<dbReference type="InterPro" id="IPR006905">
    <property type="entry name" value="Flavin_halogenase"/>
</dbReference>
<dbReference type="GO" id="GO:0004497">
    <property type="term" value="F:monooxygenase activity"/>
    <property type="evidence" value="ECO:0007669"/>
    <property type="project" value="InterPro"/>
</dbReference>
<dbReference type="Pfam" id="PF04820">
    <property type="entry name" value="Trp_halogenase"/>
    <property type="match status" value="2"/>
</dbReference>
<dbReference type="AlphaFoldDB" id="A0A7W9UYL0"/>
<protein>
    <submittedName>
        <fullName evidence="2">Flavin-dependent dehydrogenase</fullName>
    </submittedName>
</protein>
<dbReference type="InterPro" id="IPR050816">
    <property type="entry name" value="Flavin-dep_Halogenase_NPB"/>
</dbReference>
<dbReference type="PANTHER" id="PTHR43747:SF1">
    <property type="entry name" value="SLR1998 PROTEIN"/>
    <property type="match status" value="1"/>
</dbReference>
<sequence>MTEQLKPYYDVVIMGGGPGGSTLAALLMKQGGLSVAVLEKEHFPREHIGESFAHPLIPVLEESGVLDKVMASDCWVKKFGGIFQWRGDEPHVAFFDHTNTVRDGVHRWAVHVNRADFDKILLDHAAETGAEVFEGASVSRCTMTPDGSAREVVLKDGRTVRAGWFVDASGRRNSIVTNKKRNWLSGYRNIAIWQHYLGGKKTQTLDGDWNIFREKDQSPIGCFAFRDGWCWYIPVPKIVNGERVVTHSIGIVTDPAILKQDGCDFTDPQVFLRTVKDVPKLRELIQDVKPVADGVLTATNYSMINDNFANYDERWILLGDASYFVDPLFSSGVAFATNQAVAAATLLGKTSDGTLDDPQVRGLWRDYDVEWHGMAVTFALSIDQWYYAIGQDNPDSIYWNSRGKAGSLGITHEQSFHALLNTAFTPDLLEVLAQGEGVDALDVTGPFMVAYAEAHGLNLDEGTEVTLAPGVEVSAGPGLDVPGFKAAVPPIPEMMTEEEQKGASTYWDDPMRNADATPSSLGRTVPCHRFAFKGKPDAEQVRGIDAWDGAAQITERLRQGPVLWEELIRSLDGAGQRFLRRLLHAGMLDLGGASRGAHEPR</sequence>
<gene>
    <name evidence="2" type="ORF">FHS42_002523</name>
</gene>
<dbReference type="PANTHER" id="PTHR43747">
    <property type="entry name" value="FAD-BINDING PROTEIN"/>
    <property type="match status" value="1"/>
</dbReference>
<comment type="caution">
    <text evidence="2">The sequence shown here is derived from an EMBL/GenBank/DDBJ whole genome shotgun (WGS) entry which is preliminary data.</text>
</comment>
<proteinExistence type="inferred from homology"/>
<dbReference type="InterPro" id="IPR036188">
    <property type="entry name" value="FAD/NAD-bd_sf"/>
</dbReference>
<dbReference type="PRINTS" id="PR00420">
    <property type="entry name" value="RNGMNOXGNASE"/>
</dbReference>
<name>A0A7W9UYL0_9ACTN</name>
<dbReference type="EMBL" id="JACHJL010000005">
    <property type="protein sequence ID" value="MBB5935461.1"/>
    <property type="molecule type" value="Genomic_DNA"/>
</dbReference>
<dbReference type="Gene3D" id="3.50.50.60">
    <property type="entry name" value="FAD/NAD(P)-binding domain"/>
    <property type="match status" value="1"/>
</dbReference>
<dbReference type="Gene3D" id="3.30.9.100">
    <property type="match status" value="1"/>
</dbReference>
<evidence type="ECO:0000313" key="2">
    <source>
        <dbReference type="EMBL" id="MBB5935461.1"/>
    </source>
</evidence>
<organism evidence="2 3">
    <name type="scientific">Streptomyces zagrosensis</name>
    <dbReference type="NCBI Taxonomy" id="1042984"/>
    <lineage>
        <taxon>Bacteria</taxon>
        <taxon>Bacillati</taxon>
        <taxon>Actinomycetota</taxon>
        <taxon>Actinomycetes</taxon>
        <taxon>Kitasatosporales</taxon>
        <taxon>Streptomycetaceae</taxon>
        <taxon>Streptomyces</taxon>
    </lineage>
</organism>
<dbReference type="SUPFAM" id="SSF51905">
    <property type="entry name" value="FAD/NAD(P)-binding domain"/>
    <property type="match status" value="1"/>
</dbReference>
<keyword evidence="3" id="KW-1185">Reference proteome</keyword>
<dbReference type="Proteomes" id="UP000588098">
    <property type="component" value="Unassembled WGS sequence"/>
</dbReference>
<comment type="similarity">
    <text evidence="1">Belongs to the flavin-dependent halogenase family. Bacterial tryptophan halogenase subfamily.</text>
</comment>
<evidence type="ECO:0000256" key="1">
    <source>
        <dbReference type="ARBA" id="ARBA00038396"/>
    </source>
</evidence>
<dbReference type="RefSeq" id="WP_221476388.1">
    <property type="nucleotide sequence ID" value="NZ_JACHJL010000005.1"/>
</dbReference>
<accession>A0A7W9UYL0</accession>
<evidence type="ECO:0000313" key="3">
    <source>
        <dbReference type="Proteomes" id="UP000588098"/>
    </source>
</evidence>